<gene>
    <name evidence="1" type="ORF">IEQ34_010443</name>
</gene>
<protein>
    <submittedName>
        <fullName evidence="1">Uncharacterized protein</fullName>
    </submittedName>
</protein>
<proteinExistence type="predicted"/>
<accession>A0AAV7H4G6</accession>
<evidence type="ECO:0000313" key="2">
    <source>
        <dbReference type="Proteomes" id="UP000775213"/>
    </source>
</evidence>
<dbReference type="Proteomes" id="UP000775213">
    <property type="component" value="Unassembled WGS sequence"/>
</dbReference>
<dbReference type="AlphaFoldDB" id="A0AAV7H4G6"/>
<sequence length="184" mass="21237">MTRIDVLYPAYVKKCTDRPRKIWLENFPYKNIDISCVLLCYLRIANTMLGHHNLKNGSSFIIISFQLGVFRELRLAVPRVPIHEAPQLHLPKSIFYSVLKHPHVHVFHVMLDQEHIEPNVGLVESSKTRSIPYNLSLGFLIEDRLEIKIEEEPGPPYAISTFATFSRSNLRDYDSGLSLIYLCS</sequence>
<name>A0AAV7H4G6_DENCH</name>
<organism evidence="1 2">
    <name type="scientific">Dendrobium chrysotoxum</name>
    <name type="common">Orchid</name>
    <dbReference type="NCBI Taxonomy" id="161865"/>
    <lineage>
        <taxon>Eukaryota</taxon>
        <taxon>Viridiplantae</taxon>
        <taxon>Streptophyta</taxon>
        <taxon>Embryophyta</taxon>
        <taxon>Tracheophyta</taxon>
        <taxon>Spermatophyta</taxon>
        <taxon>Magnoliopsida</taxon>
        <taxon>Liliopsida</taxon>
        <taxon>Asparagales</taxon>
        <taxon>Orchidaceae</taxon>
        <taxon>Epidendroideae</taxon>
        <taxon>Malaxideae</taxon>
        <taxon>Dendrobiinae</taxon>
        <taxon>Dendrobium</taxon>
    </lineage>
</organism>
<evidence type="ECO:0000313" key="1">
    <source>
        <dbReference type="EMBL" id="KAH0462868.1"/>
    </source>
</evidence>
<keyword evidence="2" id="KW-1185">Reference proteome</keyword>
<comment type="caution">
    <text evidence="1">The sequence shown here is derived from an EMBL/GenBank/DDBJ whole genome shotgun (WGS) entry which is preliminary data.</text>
</comment>
<reference evidence="1 2" key="1">
    <citation type="journal article" date="2021" name="Hortic Res">
        <title>Chromosome-scale assembly of the Dendrobium chrysotoxum genome enhances the understanding of orchid evolution.</title>
        <authorList>
            <person name="Zhang Y."/>
            <person name="Zhang G.Q."/>
            <person name="Zhang D."/>
            <person name="Liu X.D."/>
            <person name="Xu X.Y."/>
            <person name="Sun W.H."/>
            <person name="Yu X."/>
            <person name="Zhu X."/>
            <person name="Wang Z.W."/>
            <person name="Zhao X."/>
            <person name="Zhong W.Y."/>
            <person name="Chen H."/>
            <person name="Yin W.L."/>
            <person name="Huang T."/>
            <person name="Niu S.C."/>
            <person name="Liu Z.J."/>
        </authorList>
    </citation>
    <scope>NUCLEOTIDE SEQUENCE [LARGE SCALE GENOMIC DNA]</scope>
    <source>
        <strain evidence="1">Lindl</strain>
    </source>
</reference>
<dbReference type="EMBL" id="JAGFBR010000009">
    <property type="protein sequence ID" value="KAH0462868.1"/>
    <property type="molecule type" value="Genomic_DNA"/>
</dbReference>